<gene>
    <name evidence="4" type="primary">kfoC_2</name>
    <name evidence="4" type="ORF">V6x_44460</name>
</gene>
<evidence type="ECO:0000256" key="1">
    <source>
        <dbReference type="SAM" id="MobiDB-lite"/>
    </source>
</evidence>
<dbReference type="InterPro" id="IPR050834">
    <property type="entry name" value="Glycosyltransf_2"/>
</dbReference>
<dbReference type="InterPro" id="IPR001173">
    <property type="entry name" value="Glyco_trans_2-like"/>
</dbReference>
<dbReference type="Gene3D" id="3.40.50.2000">
    <property type="entry name" value="Glycogen Phosphorylase B"/>
    <property type="match status" value="2"/>
</dbReference>
<dbReference type="InterPro" id="IPR029044">
    <property type="entry name" value="Nucleotide-diphossugar_trans"/>
</dbReference>
<dbReference type="InterPro" id="IPR001296">
    <property type="entry name" value="Glyco_trans_1"/>
</dbReference>
<feature type="domain" description="Glycosyltransferase 2-like" evidence="3">
    <location>
        <begin position="71"/>
        <end position="226"/>
    </location>
</feature>
<dbReference type="Pfam" id="PF00535">
    <property type="entry name" value="Glycos_transf_2"/>
    <property type="match status" value="1"/>
</dbReference>
<dbReference type="GO" id="GO:0016757">
    <property type="term" value="F:glycosyltransferase activity"/>
    <property type="evidence" value="ECO:0007669"/>
    <property type="project" value="InterPro"/>
</dbReference>
<name>A0A517WHI5_9PLAN</name>
<organism evidence="4 5">
    <name type="scientific">Gimesia chilikensis</name>
    <dbReference type="NCBI Taxonomy" id="2605989"/>
    <lineage>
        <taxon>Bacteria</taxon>
        <taxon>Pseudomonadati</taxon>
        <taxon>Planctomycetota</taxon>
        <taxon>Planctomycetia</taxon>
        <taxon>Planctomycetales</taxon>
        <taxon>Planctomycetaceae</taxon>
        <taxon>Gimesia</taxon>
    </lineage>
</organism>
<evidence type="ECO:0000259" key="2">
    <source>
        <dbReference type="Pfam" id="PF00534"/>
    </source>
</evidence>
<sequence>MFNLLSFLELLKLLSAHPGHLNHISNTTAIRAFRSRSRFRNMEWIPVSSSQNRLHVFLPDPDDRSYPVELSVVIPTYNRADRLTDLLNCWLKVDAATTVDYELIFCDDGSEDETVKILKSYQNRLPMQILANPHAGPSEARNSGIEAARGRRLLFLGDDIYPGTDLLNLHVRLGKEFGDHVAIQGRVDWHPDQKQNHLLTHITEIGHEQFCFDQMPENSFVDYTHFYTCNVSVSSKLLSQEPIKFDTRFYKVNFEDIELAYRLSSHGMQVFYAPAAHALHFHEYEVEGFSHRQETAGEMAYVFGVLHTEWHRWLGVDCYVDQYHTYLQNHGVQTQPHRQLPLVYHCCHELEAKLKKHPDEDRLKKILSLVYIQLFKFKFIAGYLTQAEAYDKYSVEHFLYDLCFGHDYYDGLESLVLDQLRDENELTNGTLLVQYYRRLLNFRWNRDDIRLANELISESLPIELRSWMVRPGLKRLAKKKTRAYLKQKLMLPKTWHRTRNLNQGTQEPLPPEQEEDDAKEDPLAVLPVVSGLPRVAILSPQPISPDSINACQKELGSSVVFLMPADDGFEYQLEGATGFTTDLDSVHFDYVLQVQNESELPLIFHIKNVLISLACSRDDFALISYSYEQGPTVGVRNLAAQLFLKRDLYFSRESLVVEKGRLLRLLPAPEGVREYSLEELFATDSEQLQAINPNLKLSFGQHTPDLPGVFDLQHLHAPDNKPVVFVFPIIMAVGGAERNIIAVMQELQAKYHFVVITFDPHTTRGGSLHHQVQQFTDDIYDFAEIAQVDDYLDLLQAFKRQFDPKLLLVTNGSNWFVSNSQKIRQIFQDVPIVDHQVYDQQAGWIQHYTDPGIQSFDRFVAINRKIESVMQTEKGISQERIRHIYHAVDTARIREFKRSNFDAATVCQKYGLPADVDKYIHIARQTFQKRPLAFLEMVRSLRDAGRTECFIMVGDGDLKGEVDAYINTHQLRNVVQISFVNNPLELIAASKGMIFTSAFEGLPVAMLEALTLGVPILSTDVGDIKVVLDEYQAGFTFPVEFSVREAVWYFHQFLAQRDKYAASLSQVKDQIIDRFSAETVSSQYDDLFQDSIQLKRAA</sequence>
<dbReference type="Proteomes" id="UP000320722">
    <property type="component" value="Chromosome"/>
</dbReference>
<dbReference type="PANTHER" id="PTHR43685">
    <property type="entry name" value="GLYCOSYLTRANSFERASE"/>
    <property type="match status" value="1"/>
</dbReference>
<feature type="domain" description="Glycosyl transferase family 1" evidence="2">
    <location>
        <begin position="908"/>
        <end position="1060"/>
    </location>
</feature>
<dbReference type="Gene3D" id="3.90.550.10">
    <property type="entry name" value="Spore Coat Polysaccharide Biosynthesis Protein SpsA, Chain A"/>
    <property type="match status" value="1"/>
</dbReference>
<protein>
    <submittedName>
        <fullName evidence="4">Chondroitin synthase</fullName>
    </submittedName>
</protein>
<dbReference type="Pfam" id="PF00534">
    <property type="entry name" value="Glycos_transf_1"/>
    <property type="match status" value="1"/>
</dbReference>
<evidence type="ECO:0000313" key="4">
    <source>
        <dbReference type="EMBL" id="QDU04716.1"/>
    </source>
</evidence>
<dbReference type="PANTHER" id="PTHR43685:SF3">
    <property type="entry name" value="SLR2126 PROTEIN"/>
    <property type="match status" value="1"/>
</dbReference>
<dbReference type="SUPFAM" id="SSF53448">
    <property type="entry name" value="Nucleotide-diphospho-sugar transferases"/>
    <property type="match status" value="1"/>
</dbReference>
<dbReference type="RefSeq" id="WP_145042470.1">
    <property type="nucleotide sequence ID" value="NZ_CP036347.1"/>
</dbReference>
<evidence type="ECO:0000313" key="5">
    <source>
        <dbReference type="Proteomes" id="UP000320722"/>
    </source>
</evidence>
<evidence type="ECO:0000259" key="3">
    <source>
        <dbReference type="Pfam" id="PF00535"/>
    </source>
</evidence>
<proteinExistence type="predicted"/>
<feature type="region of interest" description="Disordered" evidence="1">
    <location>
        <begin position="500"/>
        <end position="519"/>
    </location>
</feature>
<dbReference type="CDD" id="cd00761">
    <property type="entry name" value="Glyco_tranf_GTA_type"/>
    <property type="match status" value="1"/>
</dbReference>
<dbReference type="SUPFAM" id="SSF53756">
    <property type="entry name" value="UDP-Glycosyltransferase/glycogen phosphorylase"/>
    <property type="match status" value="1"/>
</dbReference>
<dbReference type="EMBL" id="CP036347">
    <property type="protein sequence ID" value="QDU04716.1"/>
    <property type="molecule type" value="Genomic_DNA"/>
</dbReference>
<dbReference type="AlphaFoldDB" id="A0A517WHI5"/>
<reference evidence="4 5" key="1">
    <citation type="submission" date="2019-02" db="EMBL/GenBank/DDBJ databases">
        <title>Deep-cultivation of Planctomycetes and their phenomic and genomic characterization uncovers novel biology.</title>
        <authorList>
            <person name="Wiegand S."/>
            <person name="Jogler M."/>
            <person name="Boedeker C."/>
            <person name="Pinto D."/>
            <person name="Vollmers J."/>
            <person name="Rivas-Marin E."/>
            <person name="Kohn T."/>
            <person name="Peeters S.H."/>
            <person name="Heuer A."/>
            <person name="Rast P."/>
            <person name="Oberbeckmann S."/>
            <person name="Bunk B."/>
            <person name="Jeske O."/>
            <person name="Meyerdierks A."/>
            <person name="Storesund J.E."/>
            <person name="Kallscheuer N."/>
            <person name="Luecker S."/>
            <person name="Lage O.M."/>
            <person name="Pohl T."/>
            <person name="Merkel B.J."/>
            <person name="Hornburger P."/>
            <person name="Mueller R.-W."/>
            <person name="Bruemmer F."/>
            <person name="Labrenz M."/>
            <person name="Spormann A.M."/>
            <person name="Op den Camp H."/>
            <person name="Overmann J."/>
            <person name="Amann R."/>
            <person name="Jetten M.S.M."/>
            <person name="Mascher T."/>
            <person name="Medema M.H."/>
            <person name="Devos D.P."/>
            <person name="Kaster A.-K."/>
            <person name="Ovreas L."/>
            <person name="Rohde M."/>
            <person name="Galperin M.Y."/>
            <person name="Jogler C."/>
        </authorList>
    </citation>
    <scope>NUCLEOTIDE SEQUENCE [LARGE SCALE GENOMIC DNA]</scope>
    <source>
        <strain evidence="4 5">V6</strain>
    </source>
</reference>
<accession>A0A517WHI5</accession>